<evidence type="ECO:0000313" key="5">
    <source>
        <dbReference type="Proteomes" id="UP000799421"/>
    </source>
</evidence>
<protein>
    <submittedName>
        <fullName evidence="4">Rho GTPase activation protein</fullName>
    </submittedName>
</protein>
<gene>
    <name evidence="4" type="ORF">K470DRAFT_254415</name>
</gene>
<feature type="compositionally biased region" description="Polar residues" evidence="1">
    <location>
        <begin position="488"/>
        <end position="502"/>
    </location>
</feature>
<dbReference type="AlphaFoldDB" id="A0A6A7CAQ2"/>
<dbReference type="CDD" id="cd00159">
    <property type="entry name" value="RhoGAP"/>
    <property type="match status" value="1"/>
</dbReference>
<dbReference type="PANTHER" id="PTHR45808:SF2">
    <property type="entry name" value="RHO GTPASE-ACTIVATING PROTEIN 68F"/>
    <property type="match status" value="1"/>
</dbReference>
<dbReference type="InterPro" id="IPR001251">
    <property type="entry name" value="CRAL-TRIO_dom"/>
</dbReference>
<evidence type="ECO:0000256" key="1">
    <source>
        <dbReference type="SAM" id="MobiDB-lite"/>
    </source>
</evidence>
<dbReference type="SUPFAM" id="SSF48350">
    <property type="entry name" value="GTPase activation domain, GAP"/>
    <property type="match status" value="1"/>
</dbReference>
<accession>A0A6A7CAQ2</accession>
<reference evidence="4" key="1">
    <citation type="journal article" date="2020" name="Stud. Mycol.">
        <title>101 Dothideomycetes genomes: a test case for predicting lifestyles and emergence of pathogens.</title>
        <authorList>
            <person name="Haridas S."/>
            <person name="Albert R."/>
            <person name="Binder M."/>
            <person name="Bloem J."/>
            <person name="Labutti K."/>
            <person name="Salamov A."/>
            <person name="Andreopoulos B."/>
            <person name="Baker S."/>
            <person name="Barry K."/>
            <person name="Bills G."/>
            <person name="Bluhm B."/>
            <person name="Cannon C."/>
            <person name="Castanera R."/>
            <person name="Culley D."/>
            <person name="Daum C."/>
            <person name="Ezra D."/>
            <person name="Gonzalez J."/>
            <person name="Henrissat B."/>
            <person name="Kuo A."/>
            <person name="Liang C."/>
            <person name="Lipzen A."/>
            <person name="Lutzoni F."/>
            <person name="Magnuson J."/>
            <person name="Mondo S."/>
            <person name="Nolan M."/>
            <person name="Ohm R."/>
            <person name="Pangilinan J."/>
            <person name="Park H.-J."/>
            <person name="Ramirez L."/>
            <person name="Alfaro M."/>
            <person name="Sun H."/>
            <person name="Tritt A."/>
            <person name="Yoshinaga Y."/>
            <person name="Zwiers L.-H."/>
            <person name="Turgeon B."/>
            <person name="Goodwin S."/>
            <person name="Spatafora J."/>
            <person name="Crous P."/>
            <person name="Grigoriev I."/>
        </authorList>
    </citation>
    <scope>NUCLEOTIDE SEQUENCE</scope>
    <source>
        <strain evidence="4">CBS 480.64</strain>
    </source>
</reference>
<dbReference type="InterPro" id="IPR008936">
    <property type="entry name" value="Rho_GTPase_activation_prot"/>
</dbReference>
<feature type="region of interest" description="Disordered" evidence="1">
    <location>
        <begin position="597"/>
        <end position="724"/>
    </location>
</feature>
<evidence type="ECO:0000313" key="4">
    <source>
        <dbReference type="EMBL" id="KAF2864085.1"/>
    </source>
</evidence>
<organism evidence="4 5">
    <name type="scientific">Piedraia hortae CBS 480.64</name>
    <dbReference type="NCBI Taxonomy" id="1314780"/>
    <lineage>
        <taxon>Eukaryota</taxon>
        <taxon>Fungi</taxon>
        <taxon>Dikarya</taxon>
        <taxon>Ascomycota</taxon>
        <taxon>Pezizomycotina</taxon>
        <taxon>Dothideomycetes</taxon>
        <taxon>Dothideomycetidae</taxon>
        <taxon>Capnodiales</taxon>
        <taxon>Piedraiaceae</taxon>
        <taxon>Piedraia</taxon>
    </lineage>
</organism>
<dbReference type="Pfam" id="PF13716">
    <property type="entry name" value="CRAL_TRIO_2"/>
    <property type="match status" value="1"/>
</dbReference>
<dbReference type="OrthoDB" id="410651at2759"/>
<feature type="domain" description="CRAL-TRIO" evidence="2">
    <location>
        <begin position="32"/>
        <end position="188"/>
    </location>
</feature>
<dbReference type="InterPro" id="IPR036865">
    <property type="entry name" value="CRAL-TRIO_dom_sf"/>
</dbReference>
<dbReference type="EMBL" id="MU005958">
    <property type="protein sequence ID" value="KAF2864085.1"/>
    <property type="molecule type" value="Genomic_DNA"/>
</dbReference>
<name>A0A6A7CAQ2_9PEZI</name>
<dbReference type="SUPFAM" id="SSF52087">
    <property type="entry name" value="CRAL/TRIO domain"/>
    <property type="match status" value="1"/>
</dbReference>
<dbReference type="Gene3D" id="1.10.555.10">
    <property type="entry name" value="Rho GTPase activation protein"/>
    <property type="match status" value="1"/>
</dbReference>
<keyword evidence="5" id="KW-1185">Reference proteome</keyword>
<dbReference type="GO" id="GO:0005096">
    <property type="term" value="F:GTPase activator activity"/>
    <property type="evidence" value="ECO:0007669"/>
    <property type="project" value="TreeGrafter"/>
</dbReference>
<feature type="compositionally biased region" description="Basic and acidic residues" evidence="1">
    <location>
        <begin position="712"/>
        <end position="724"/>
    </location>
</feature>
<evidence type="ECO:0000259" key="2">
    <source>
        <dbReference type="PROSITE" id="PS50191"/>
    </source>
</evidence>
<dbReference type="PANTHER" id="PTHR45808">
    <property type="entry name" value="RHO GTPASE-ACTIVATING PROTEIN 68F"/>
    <property type="match status" value="1"/>
</dbReference>
<dbReference type="Proteomes" id="UP000799421">
    <property type="component" value="Unassembled WGS sequence"/>
</dbReference>
<dbReference type="Gene3D" id="3.40.525.10">
    <property type="entry name" value="CRAL-TRIO lipid binding domain"/>
    <property type="match status" value="1"/>
</dbReference>
<feature type="compositionally biased region" description="Polar residues" evidence="1">
    <location>
        <begin position="516"/>
        <end position="525"/>
    </location>
</feature>
<dbReference type="CDD" id="cd00170">
    <property type="entry name" value="SEC14"/>
    <property type="match status" value="1"/>
</dbReference>
<dbReference type="SMART" id="SM00324">
    <property type="entry name" value="RhoGAP"/>
    <property type="match status" value="1"/>
</dbReference>
<dbReference type="GO" id="GO:0007264">
    <property type="term" value="P:small GTPase-mediated signal transduction"/>
    <property type="evidence" value="ECO:0007669"/>
    <property type="project" value="TreeGrafter"/>
</dbReference>
<dbReference type="GO" id="GO:0005737">
    <property type="term" value="C:cytoplasm"/>
    <property type="evidence" value="ECO:0007669"/>
    <property type="project" value="TreeGrafter"/>
</dbReference>
<sequence length="724" mass="79487">MRPALAAAAHRTRARATSLSTVPPAENSEHYHPHLAAIAASILYLSPCPSNEGRRVYILNAAALPDAFEVDYDSLLAYVLARLPGEDELLSGTEYEIIFFAGGPPEGATVDKKAGPGAGWYLQVYNVLSRATRKKLQKLYIVHPRTWVKVLLSVFGTVVSPKFRRKTVHVNTLTQLAQFVSLEKLLIPPSAYQHDRKLTPEIIVPSVSGRRAFGARHPLPKNIETGQTRLPRVLREATTFVLQPENIVAEGLFRIPAHSVLSGILKEAYDRGQQFIVWKGNGATVVQPGMDPALVEEVRTEDSYTVHSATSLIKLWYRELREPVFGEQSYPYLRERFSSPDSVVTPEDLVDLILPGSPSSPLAATSQEILSRHLLPMLSEVAAHEPQNKMNADNLAICFSMCLVCGPDQMEDAKMSSILRKVLQAAIQMWPQLRLGLGIDSKAFEHDLMPPSDMRDYEDPLEEPIIATSSFNENGHRIQLDESDEESQSPSTWSRQRATSTAKHIAGAVLPRKSKPSVSETTPPQIATPPLNPGVDSPVKRKPVHSSAEILMEKLATGGVTCDSSDPEESRKVDGFKPTMSTHNSLAQAAQAVVISRKAPPIPPHSRKPSKPIVESNNVTHDKPETNSSNGNTEGPMFAKPTHPASSYKKPAPPTNINESNPIAASGLMQVPPRKLRTPSPGLLQRISSMELDNKTPKLPPPQDRNASFKKASVDDLRKIYEGK</sequence>
<dbReference type="InterPro" id="IPR000198">
    <property type="entry name" value="RhoGAP_dom"/>
</dbReference>
<feature type="domain" description="Rho-GAP" evidence="3">
    <location>
        <begin position="217"/>
        <end position="434"/>
    </location>
</feature>
<evidence type="ECO:0000259" key="3">
    <source>
        <dbReference type="PROSITE" id="PS50238"/>
    </source>
</evidence>
<proteinExistence type="predicted"/>
<dbReference type="PROSITE" id="PS50238">
    <property type="entry name" value="RHOGAP"/>
    <property type="match status" value="1"/>
</dbReference>
<dbReference type="PROSITE" id="PS50191">
    <property type="entry name" value="CRAL_TRIO"/>
    <property type="match status" value="1"/>
</dbReference>
<feature type="region of interest" description="Disordered" evidence="1">
    <location>
        <begin position="480"/>
        <end position="545"/>
    </location>
</feature>
<dbReference type="Pfam" id="PF00620">
    <property type="entry name" value="RhoGAP"/>
    <property type="match status" value="1"/>
</dbReference>